<dbReference type="EMBL" id="QTJU01000008">
    <property type="protein sequence ID" value="RFM26555.1"/>
    <property type="molecule type" value="Genomic_DNA"/>
</dbReference>
<dbReference type="OrthoDB" id="47198at2"/>
<reference evidence="1 2" key="1">
    <citation type="submission" date="2018-08" db="EMBL/GenBank/DDBJ databases">
        <title>Chitinophagaceae sp. K23C18032701, a novel bacterium isolated from forest soil.</title>
        <authorList>
            <person name="Wang C."/>
        </authorList>
    </citation>
    <scope>NUCLEOTIDE SEQUENCE [LARGE SCALE GENOMIC DNA]</scope>
    <source>
        <strain evidence="1 2">K23C18032701</strain>
    </source>
</reference>
<dbReference type="Proteomes" id="UP000261284">
    <property type="component" value="Unassembled WGS sequence"/>
</dbReference>
<gene>
    <name evidence="1" type="ORF">DXN05_18430</name>
</gene>
<proteinExistence type="predicted"/>
<comment type="caution">
    <text evidence="1">The sequence shown here is derived from an EMBL/GenBank/DDBJ whole genome shotgun (WGS) entry which is preliminary data.</text>
</comment>
<evidence type="ECO:0000313" key="1">
    <source>
        <dbReference type="EMBL" id="RFM26555.1"/>
    </source>
</evidence>
<name>A0A3E1NEZ2_9BACT</name>
<accession>A0A3E1NEZ2</accession>
<protein>
    <submittedName>
        <fullName evidence="1">Uncharacterized protein</fullName>
    </submittedName>
</protein>
<dbReference type="AlphaFoldDB" id="A0A3E1NEZ2"/>
<keyword evidence="2" id="KW-1185">Reference proteome</keyword>
<sequence length="69" mass="7872">MKKGYYVSKVAQDNGDHEVHAEDCAWLPKPTHRTYLGQFDNCADAVREAKKYHNQANGCIYCSKPCHTQ</sequence>
<dbReference type="RefSeq" id="WP_116848759.1">
    <property type="nucleotide sequence ID" value="NZ_QTJU01000008.1"/>
</dbReference>
<evidence type="ECO:0000313" key="2">
    <source>
        <dbReference type="Proteomes" id="UP000261284"/>
    </source>
</evidence>
<organism evidence="1 2">
    <name type="scientific">Deminuibacter soli</name>
    <dbReference type="NCBI Taxonomy" id="2291815"/>
    <lineage>
        <taxon>Bacteria</taxon>
        <taxon>Pseudomonadati</taxon>
        <taxon>Bacteroidota</taxon>
        <taxon>Chitinophagia</taxon>
        <taxon>Chitinophagales</taxon>
        <taxon>Chitinophagaceae</taxon>
        <taxon>Deminuibacter</taxon>
    </lineage>
</organism>